<proteinExistence type="inferred from homology"/>
<dbReference type="Gene3D" id="3.30.470.160">
    <property type="entry name" value="Inositol polyphosphate kinase"/>
    <property type="match status" value="1"/>
</dbReference>
<dbReference type="Pfam" id="PF03770">
    <property type="entry name" value="IPK"/>
    <property type="match status" value="1"/>
</dbReference>
<dbReference type="GO" id="GO:0046854">
    <property type="term" value="P:phosphatidylinositol phosphate biosynthetic process"/>
    <property type="evidence" value="ECO:0007669"/>
    <property type="project" value="TreeGrafter"/>
</dbReference>
<dbReference type="GO" id="GO:0000828">
    <property type="term" value="F:inositol hexakisphosphate kinase activity"/>
    <property type="evidence" value="ECO:0007669"/>
    <property type="project" value="TreeGrafter"/>
</dbReference>
<dbReference type="GO" id="GO:0005524">
    <property type="term" value="F:ATP binding"/>
    <property type="evidence" value="ECO:0007669"/>
    <property type="project" value="UniProtKB-KW"/>
</dbReference>
<dbReference type="GO" id="GO:0005634">
    <property type="term" value="C:nucleus"/>
    <property type="evidence" value="ECO:0007669"/>
    <property type="project" value="TreeGrafter"/>
</dbReference>
<dbReference type="GO" id="GO:0005737">
    <property type="term" value="C:cytoplasm"/>
    <property type="evidence" value="ECO:0007669"/>
    <property type="project" value="TreeGrafter"/>
</dbReference>
<dbReference type="GO" id="GO:0032958">
    <property type="term" value="P:inositol phosphate biosynthetic process"/>
    <property type="evidence" value="ECO:0007669"/>
    <property type="project" value="InterPro"/>
</dbReference>
<evidence type="ECO:0000256" key="6">
    <source>
        <dbReference type="RuleBase" id="RU363090"/>
    </source>
</evidence>
<evidence type="ECO:0000256" key="2">
    <source>
        <dbReference type="ARBA" id="ARBA00022679"/>
    </source>
</evidence>
<evidence type="ECO:0000256" key="1">
    <source>
        <dbReference type="ARBA" id="ARBA00007374"/>
    </source>
</evidence>
<organism evidence="7">
    <name type="scientific">Apis mellifera</name>
    <name type="common">Honeybee</name>
    <dbReference type="NCBI Taxonomy" id="7460"/>
    <lineage>
        <taxon>Eukaryota</taxon>
        <taxon>Metazoa</taxon>
        <taxon>Ecdysozoa</taxon>
        <taxon>Arthropoda</taxon>
        <taxon>Hexapoda</taxon>
        <taxon>Insecta</taxon>
        <taxon>Pterygota</taxon>
        <taxon>Neoptera</taxon>
        <taxon>Endopterygota</taxon>
        <taxon>Hymenoptera</taxon>
        <taxon>Apocrita</taxon>
        <taxon>Aculeata</taxon>
        <taxon>Apoidea</taxon>
        <taxon>Anthophila</taxon>
        <taxon>Apidae</taxon>
        <taxon>Apis</taxon>
    </lineage>
</organism>
<accession>Q963D5</accession>
<reference evidence="7" key="1">
    <citation type="journal article" date="2002" name="Brain Res. Mol. Brain Res.">
        <title>Molecular profiling of behavioural development: differential expression of mRNAs for inositol 1,4,5-trisphosphate 3-kinase isoforms in naive and experienced honeybees (Apis mellifera).</title>
        <authorList>
            <person name="Kucharski R."/>
            <person name="Maleszka R."/>
        </authorList>
    </citation>
    <scope>NUCLEOTIDE SEQUENCE</scope>
</reference>
<dbReference type="InterPro" id="IPR038286">
    <property type="entry name" value="IPK_sf"/>
</dbReference>
<dbReference type="EMBL" id="AF388659">
    <property type="protein sequence ID" value="AAK71995.1"/>
    <property type="molecule type" value="Genomic_DNA"/>
</dbReference>
<comment type="similarity">
    <text evidence="1 6">Belongs to the inositol phosphokinase (IPK) family.</text>
</comment>
<keyword evidence="2 6" id="KW-0808">Transferase</keyword>
<gene>
    <name evidence="7" type="primary">ip3k</name>
</gene>
<keyword evidence="5" id="KW-0067">ATP-binding</keyword>
<sequence>MDSSHVVRGIEHGGLYYHQRCSRDWFRISAGCVSRISNRISRNRVLLRGQCISSRRNGRHNVHSLAFGAIQLRQLLKRQLCEKRKEVSIITEDSSRKQTIDPLSSNTQITRKRRVGIVENQYAVENNTGSSLCDLVQGLERLFDEKNAGNNKITMKSKKEQNAEEDIVDPVEENETYDEFDTIRIPIVRSLSKSPPNDEGIETDSDRRKGSIARCWSLDSTAASDEDISLTTHQQKRHKLRVTRCYSSDSAVLSDEDQTKGWDGSNMVEGNESDHNDGRLRYWRTPSVVVSDYSDYSYLDEKLERNDLDLEKYEGISSTPSQASSCSCLDCDEIRESLDTQFLQVCRSRRHSDSCCLCLDSMNAVIRNFNESENRRNSCLGSTETYYSKHNTQQFTQYIPESSSNLQEKTKIDLLEIPPIRKISDCSTTSSLSGDESDVVELQPVKSSKSSGWRKLRNIVHWTPFFQTYKKQRYPWVQLAGHQGNFRAGPTPGTILKKLCPQEEACFRLLMNDILRPYVPEFKGVLDVKDVEEGNVEETNSEETHQKDGSSDSVIKRTVVSSYLQLQDLLGDFEHPCVMDCKVGVRTYLESELAKAKERPKLRKDMYEKMVQVDPTAPNAEERRVQGVTKPRYMVWRETISSTATLGFRVEGIKLAHGGSSKDFKTTRTREQVTEALRRFVEGYPHAVPKYIQRLKAIRATLKASPFFASHEVVGSSLLFVHDTKNAGIWMIDFAKTLPLPQHLPRIHHDAEWKVGNHEDGYLIGVNNLIDIFQDIRNSEET</sequence>
<dbReference type="SUPFAM" id="SSF56104">
    <property type="entry name" value="SAICAR synthase-like"/>
    <property type="match status" value="1"/>
</dbReference>
<evidence type="ECO:0000256" key="5">
    <source>
        <dbReference type="ARBA" id="ARBA00022840"/>
    </source>
</evidence>
<keyword evidence="4 6" id="KW-0418">Kinase</keyword>
<evidence type="ECO:0000313" key="7">
    <source>
        <dbReference type="EMBL" id="AAK71995.1"/>
    </source>
</evidence>
<evidence type="ECO:0000256" key="4">
    <source>
        <dbReference type="ARBA" id="ARBA00022777"/>
    </source>
</evidence>
<protein>
    <recommendedName>
        <fullName evidence="6">Kinase</fullName>
        <ecNumber evidence="6">2.7.-.-</ecNumber>
    </recommendedName>
</protein>
<dbReference type="AlphaFoldDB" id="Q963D5"/>
<dbReference type="PANTHER" id="PTHR12400:SF97">
    <property type="entry name" value="KINASE"/>
    <property type="match status" value="1"/>
</dbReference>
<dbReference type="FunFam" id="3.30.470.160:FF:000001">
    <property type="entry name" value="Kinase"/>
    <property type="match status" value="1"/>
</dbReference>
<name>Q963D5_APIME</name>
<dbReference type="PANTHER" id="PTHR12400">
    <property type="entry name" value="INOSITOL POLYPHOSPHATE KINASE"/>
    <property type="match status" value="1"/>
</dbReference>
<dbReference type="EC" id="2.7.-.-" evidence="6"/>
<keyword evidence="3" id="KW-0547">Nucleotide-binding</keyword>
<dbReference type="InterPro" id="IPR005522">
    <property type="entry name" value="IPK"/>
</dbReference>
<evidence type="ECO:0000256" key="3">
    <source>
        <dbReference type="ARBA" id="ARBA00022741"/>
    </source>
</evidence>